<organism evidence="2">
    <name type="scientific">Brassica napus</name>
    <name type="common">Rape</name>
    <dbReference type="NCBI Taxonomy" id="3708"/>
    <lineage>
        <taxon>Eukaryota</taxon>
        <taxon>Viridiplantae</taxon>
        <taxon>Streptophyta</taxon>
        <taxon>Embryophyta</taxon>
        <taxon>Tracheophyta</taxon>
        <taxon>Spermatophyta</taxon>
        <taxon>Magnoliopsida</taxon>
        <taxon>eudicotyledons</taxon>
        <taxon>Gunneridae</taxon>
        <taxon>Pentapetalae</taxon>
        <taxon>rosids</taxon>
        <taxon>malvids</taxon>
        <taxon>Brassicales</taxon>
        <taxon>Brassicaceae</taxon>
        <taxon>Brassiceae</taxon>
        <taxon>Brassica</taxon>
    </lineage>
</organism>
<dbReference type="AlphaFoldDB" id="A0A816LZ17"/>
<protein>
    <submittedName>
        <fullName evidence="2">(rape) hypothetical protein</fullName>
    </submittedName>
</protein>
<sequence length="63" mass="6992">MEPFPSWPSKFSFEYLLLPPRSTQTAAPPGGFCSDRAPSYSSRPGSCPGGGYRSRLQRHPFWG</sequence>
<evidence type="ECO:0000313" key="2">
    <source>
        <dbReference type="EMBL" id="CAF1963790.1"/>
    </source>
</evidence>
<name>A0A816LZ17_BRANA</name>
<feature type="region of interest" description="Disordered" evidence="1">
    <location>
        <begin position="23"/>
        <end position="63"/>
    </location>
</feature>
<dbReference type="Proteomes" id="UP001295469">
    <property type="component" value="Chromosome C07"/>
</dbReference>
<dbReference type="EMBL" id="HG994371">
    <property type="protein sequence ID" value="CAF1963790.1"/>
    <property type="molecule type" value="Genomic_DNA"/>
</dbReference>
<proteinExistence type="predicted"/>
<evidence type="ECO:0000256" key="1">
    <source>
        <dbReference type="SAM" id="MobiDB-lite"/>
    </source>
</evidence>
<gene>
    <name evidence="2" type="ORF">DARMORV10_C07P12500.1</name>
</gene>
<accession>A0A816LZ17</accession>
<reference evidence="2" key="1">
    <citation type="submission" date="2021-01" db="EMBL/GenBank/DDBJ databases">
        <authorList>
            <consortium name="Genoscope - CEA"/>
            <person name="William W."/>
        </authorList>
    </citation>
    <scope>NUCLEOTIDE SEQUENCE</scope>
</reference>